<dbReference type="PROSITE" id="PS51257">
    <property type="entry name" value="PROKAR_LIPOPROTEIN"/>
    <property type="match status" value="1"/>
</dbReference>
<name>A0ABX1E8S6_9PROT</name>
<accession>A0ABX1E8S6</accession>
<feature type="chain" id="PRO_5047425785" description="Lipoprotein" evidence="1">
    <location>
        <begin position="18"/>
        <end position="120"/>
    </location>
</feature>
<reference evidence="2 3" key="1">
    <citation type="submission" date="2020-03" db="EMBL/GenBank/DDBJ databases">
        <title>Roseomonas selenitidurans sp. nov. isolated from urban soil.</title>
        <authorList>
            <person name="Liu H."/>
        </authorList>
    </citation>
    <scope>NUCLEOTIDE SEQUENCE [LARGE SCALE GENOMIC DNA]</scope>
    <source>
        <strain evidence="2 3">BU-1</strain>
    </source>
</reference>
<keyword evidence="3" id="KW-1185">Reference proteome</keyword>
<gene>
    <name evidence="2" type="ORF">HEQ75_15020</name>
</gene>
<dbReference type="EMBL" id="JAAVNE010000023">
    <property type="protein sequence ID" value="NKC32172.1"/>
    <property type="molecule type" value="Genomic_DNA"/>
</dbReference>
<dbReference type="Proteomes" id="UP000787635">
    <property type="component" value="Unassembled WGS sequence"/>
</dbReference>
<evidence type="ECO:0008006" key="4">
    <source>
        <dbReference type="Google" id="ProtNLM"/>
    </source>
</evidence>
<evidence type="ECO:0000313" key="3">
    <source>
        <dbReference type="Proteomes" id="UP000787635"/>
    </source>
</evidence>
<keyword evidence="1" id="KW-0732">Signal</keyword>
<comment type="caution">
    <text evidence="2">The sequence shown here is derived from an EMBL/GenBank/DDBJ whole genome shotgun (WGS) entry which is preliminary data.</text>
</comment>
<dbReference type="RefSeq" id="WP_168031976.1">
    <property type="nucleotide sequence ID" value="NZ_JAAVNE010000023.1"/>
</dbReference>
<evidence type="ECO:0000256" key="1">
    <source>
        <dbReference type="SAM" id="SignalP"/>
    </source>
</evidence>
<proteinExistence type="predicted"/>
<sequence>MRPILVLLLLLPLLAGCAERWSRPGTTEAEAEAMNAACGNDAQQAVPPRMVWQQTAPARIERDRQCWREDGRERCRTTERFRPARYDMVDVATGQREAYRTACMREKGFVFEGYRALRLE</sequence>
<organism evidence="2 3">
    <name type="scientific">Falsiroseomonas selenitidurans</name>
    <dbReference type="NCBI Taxonomy" id="2716335"/>
    <lineage>
        <taxon>Bacteria</taxon>
        <taxon>Pseudomonadati</taxon>
        <taxon>Pseudomonadota</taxon>
        <taxon>Alphaproteobacteria</taxon>
        <taxon>Acetobacterales</taxon>
        <taxon>Roseomonadaceae</taxon>
        <taxon>Falsiroseomonas</taxon>
    </lineage>
</organism>
<feature type="signal peptide" evidence="1">
    <location>
        <begin position="1"/>
        <end position="17"/>
    </location>
</feature>
<protein>
    <recommendedName>
        <fullName evidence="4">Lipoprotein</fullName>
    </recommendedName>
</protein>
<evidence type="ECO:0000313" key="2">
    <source>
        <dbReference type="EMBL" id="NKC32172.1"/>
    </source>
</evidence>